<keyword evidence="3 6" id="KW-1133">Transmembrane helix</keyword>
<feature type="region of interest" description="Disordered" evidence="5">
    <location>
        <begin position="293"/>
        <end position="381"/>
    </location>
</feature>
<accession>A0ABR4DDU8</accession>
<feature type="transmembrane region" description="Helical" evidence="6">
    <location>
        <begin position="413"/>
        <end position="435"/>
    </location>
</feature>
<dbReference type="EMBL" id="JAZGUE010000003">
    <property type="protein sequence ID" value="KAL2268533.1"/>
    <property type="molecule type" value="Genomic_DNA"/>
</dbReference>
<gene>
    <name evidence="8" type="ORF">VTJ83DRAFT_3379</name>
</gene>
<feature type="transmembrane region" description="Helical" evidence="6">
    <location>
        <begin position="17"/>
        <end position="38"/>
    </location>
</feature>
<dbReference type="Gene3D" id="1.20.1070.10">
    <property type="entry name" value="Rhodopsin 7-helix transmembrane proteins"/>
    <property type="match status" value="1"/>
</dbReference>
<dbReference type="RefSeq" id="XP_070867257.1">
    <property type="nucleotide sequence ID" value="XM_071009750.1"/>
</dbReference>
<feature type="compositionally biased region" description="Low complexity" evidence="5">
    <location>
        <begin position="316"/>
        <end position="330"/>
    </location>
</feature>
<keyword evidence="4 6" id="KW-0472">Membrane</keyword>
<evidence type="ECO:0000256" key="1">
    <source>
        <dbReference type="ARBA" id="ARBA00004141"/>
    </source>
</evidence>
<proteinExistence type="predicted"/>
<comment type="caution">
    <text evidence="8">The sequence shown here is derived from an EMBL/GenBank/DDBJ whole genome shotgun (WGS) entry which is preliminary data.</text>
</comment>
<feature type="transmembrane region" description="Helical" evidence="6">
    <location>
        <begin position="455"/>
        <end position="484"/>
    </location>
</feature>
<sequence>MDAGASFDDPRLATFSILERACSVLSMIGSVFVITTFSYSDLFHKPINRLVFYATIGNLMANVGTLMSTAFTHAPNSPGCQAQAFLLQMFTYANALWMLSMAMNVYLTFYFSFDARRLRKMEIPYLLCCYGIPFTIALTLVFIETPERGRMYGSAKLWCWITPQWDYFRVALFYGPIWVVILITFAIYIRAGREIYNKHKQMKKFRFSTSSLGSEHSPGGVDDPFSSVKTTEVHITSEMADGSKPIDLISPKGSSTTAIGGGNAEHHPLQTMTLPQKPPPTAYSVAVSSHNGHKHSRHASREDTIGAVTTSGLPPTANITTTTTDATTTNQLSQAATPPEHGLAPTPTYTTVGSSTLRDSRTNLAPDASRRNNSVATTTGTAGHQTLTSHTCTYASRASSNPRRRAAYQASKAIWSYTKCALLFFTALCVTWIPSSANRVCSLAHGGRFLPALEYVAAIVLPLQGFWNAIIYVTTSWGACKILWEDLSEKARRAWWRLGGMVGGGRGGGRA</sequence>
<protein>
    <recommendedName>
        <fullName evidence="7">G-protein coupled receptors family 2 profile 2 domain-containing protein</fullName>
    </recommendedName>
</protein>
<feature type="transmembrane region" description="Helical" evidence="6">
    <location>
        <begin position="50"/>
        <end position="71"/>
    </location>
</feature>
<keyword evidence="9" id="KW-1185">Reference proteome</keyword>
<dbReference type="PANTHER" id="PTHR23112:SF22">
    <property type="entry name" value="G-PROTEIN COUPLED RECEPTOR"/>
    <property type="match status" value="1"/>
</dbReference>
<reference evidence="8 9" key="1">
    <citation type="journal article" date="2024" name="Commun. Biol.">
        <title>Comparative genomic analysis of thermophilic fungi reveals convergent evolutionary adaptations and gene losses.</title>
        <authorList>
            <person name="Steindorff A.S."/>
            <person name="Aguilar-Pontes M.V."/>
            <person name="Robinson A.J."/>
            <person name="Andreopoulos B."/>
            <person name="LaButti K."/>
            <person name="Kuo A."/>
            <person name="Mondo S."/>
            <person name="Riley R."/>
            <person name="Otillar R."/>
            <person name="Haridas S."/>
            <person name="Lipzen A."/>
            <person name="Grimwood J."/>
            <person name="Schmutz J."/>
            <person name="Clum A."/>
            <person name="Reid I.D."/>
            <person name="Moisan M.C."/>
            <person name="Butler G."/>
            <person name="Nguyen T.T.M."/>
            <person name="Dewar K."/>
            <person name="Conant G."/>
            <person name="Drula E."/>
            <person name="Henrissat B."/>
            <person name="Hansel C."/>
            <person name="Singer S."/>
            <person name="Hutchinson M.I."/>
            <person name="de Vries R.P."/>
            <person name="Natvig D.O."/>
            <person name="Powell A.J."/>
            <person name="Tsang A."/>
            <person name="Grigoriev I.V."/>
        </authorList>
    </citation>
    <scope>NUCLEOTIDE SEQUENCE [LARGE SCALE GENOMIC DNA]</scope>
    <source>
        <strain evidence="8 9">ATCC 22073</strain>
    </source>
</reference>
<dbReference type="SUPFAM" id="SSF81321">
    <property type="entry name" value="Family A G protein-coupled receptor-like"/>
    <property type="match status" value="1"/>
</dbReference>
<evidence type="ECO:0000256" key="5">
    <source>
        <dbReference type="SAM" id="MobiDB-lite"/>
    </source>
</evidence>
<feature type="transmembrane region" description="Helical" evidence="6">
    <location>
        <begin position="167"/>
        <end position="189"/>
    </location>
</feature>
<evidence type="ECO:0000313" key="9">
    <source>
        <dbReference type="Proteomes" id="UP001600064"/>
    </source>
</evidence>
<evidence type="ECO:0000256" key="6">
    <source>
        <dbReference type="SAM" id="Phobius"/>
    </source>
</evidence>
<dbReference type="PANTHER" id="PTHR23112">
    <property type="entry name" value="G PROTEIN-COUPLED RECEPTOR 157-RELATED"/>
    <property type="match status" value="1"/>
</dbReference>
<feature type="domain" description="G-protein coupled receptors family 2 profile 2" evidence="7">
    <location>
        <begin position="12"/>
        <end position="203"/>
    </location>
</feature>
<evidence type="ECO:0000259" key="7">
    <source>
        <dbReference type="PROSITE" id="PS50261"/>
    </source>
</evidence>
<comment type="subcellular location">
    <subcellularLocation>
        <location evidence="1">Membrane</location>
        <topology evidence="1">Multi-pass membrane protein</topology>
    </subcellularLocation>
</comment>
<organism evidence="8 9">
    <name type="scientific">Remersonia thermophila</name>
    <dbReference type="NCBI Taxonomy" id="72144"/>
    <lineage>
        <taxon>Eukaryota</taxon>
        <taxon>Fungi</taxon>
        <taxon>Dikarya</taxon>
        <taxon>Ascomycota</taxon>
        <taxon>Pezizomycotina</taxon>
        <taxon>Sordariomycetes</taxon>
        <taxon>Sordariomycetidae</taxon>
        <taxon>Sordariales</taxon>
        <taxon>Sordariales incertae sedis</taxon>
        <taxon>Remersonia</taxon>
    </lineage>
</organism>
<name>A0ABR4DDU8_9PEZI</name>
<dbReference type="InterPro" id="IPR017981">
    <property type="entry name" value="GPCR_2-like_7TM"/>
</dbReference>
<evidence type="ECO:0000256" key="3">
    <source>
        <dbReference type="ARBA" id="ARBA00022989"/>
    </source>
</evidence>
<dbReference type="Proteomes" id="UP001600064">
    <property type="component" value="Unassembled WGS sequence"/>
</dbReference>
<feature type="transmembrane region" description="Helical" evidence="6">
    <location>
        <begin position="91"/>
        <end position="111"/>
    </location>
</feature>
<evidence type="ECO:0000256" key="2">
    <source>
        <dbReference type="ARBA" id="ARBA00022692"/>
    </source>
</evidence>
<evidence type="ECO:0000256" key="4">
    <source>
        <dbReference type="ARBA" id="ARBA00023136"/>
    </source>
</evidence>
<feature type="compositionally biased region" description="Polar residues" evidence="5">
    <location>
        <begin position="347"/>
        <end position="357"/>
    </location>
</feature>
<dbReference type="Pfam" id="PF05462">
    <property type="entry name" value="Dicty_CAR"/>
    <property type="match status" value="1"/>
</dbReference>
<feature type="transmembrane region" description="Helical" evidence="6">
    <location>
        <begin position="123"/>
        <end position="143"/>
    </location>
</feature>
<dbReference type="GeneID" id="98124394"/>
<dbReference type="PROSITE" id="PS50261">
    <property type="entry name" value="G_PROTEIN_RECEP_F2_4"/>
    <property type="match status" value="1"/>
</dbReference>
<evidence type="ECO:0000313" key="8">
    <source>
        <dbReference type="EMBL" id="KAL2268533.1"/>
    </source>
</evidence>
<keyword evidence="2 6" id="KW-0812">Transmembrane</keyword>